<dbReference type="InterPro" id="IPR003691">
    <property type="entry name" value="FluC"/>
</dbReference>
<feature type="binding site" evidence="12">
    <location>
        <position position="79"/>
    </location>
    <ligand>
        <name>Na(+)</name>
        <dbReference type="ChEBI" id="CHEBI:29101"/>
        <note>structural</note>
    </ligand>
</feature>
<dbReference type="PANTHER" id="PTHR28259">
    <property type="entry name" value="FLUORIDE EXPORT PROTEIN 1-RELATED"/>
    <property type="match status" value="1"/>
</dbReference>
<accession>A0ABS1DA61</accession>
<dbReference type="EMBL" id="NRRL01000005">
    <property type="protein sequence ID" value="MBK1667245.1"/>
    <property type="molecule type" value="Genomic_DNA"/>
</dbReference>
<reference evidence="13 14" key="1">
    <citation type="journal article" date="2020" name="Microorganisms">
        <title>Osmotic Adaptation and Compatible Solute Biosynthesis of Phototrophic Bacteria as Revealed from Genome Analyses.</title>
        <authorList>
            <person name="Imhoff J.F."/>
            <person name="Rahn T."/>
            <person name="Kunzel S."/>
            <person name="Keller A."/>
            <person name="Neulinger S.C."/>
        </authorList>
    </citation>
    <scope>NUCLEOTIDE SEQUENCE [LARGE SCALE GENOMIC DNA]</scope>
    <source>
        <strain evidence="13 14">DSM 9895</strain>
    </source>
</reference>
<evidence type="ECO:0000313" key="13">
    <source>
        <dbReference type="EMBL" id="MBK1667245.1"/>
    </source>
</evidence>
<comment type="caution">
    <text evidence="13">The sequence shown here is derived from an EMBL/GenBank/DDBJ whole genome shotgun (WGS) entry which is preliminary data.</text>
</comment>
<gene>
    <name evidence="12" type="primary">fluC</name>
    <name evidence="12" type="synonym">crcB</name>
    <name evidence="13" type="ORF">CKO28_04205</name>
</gene>
<dbReference type="Proteomes" id="UP001296873">
    <property type="component" value="Unassembled WGS sequence"/>
</dbReference>
<organism evidence="13 14">
    <name type="scientific">Rhodovibrio sodomensis</name>
    <dbReference type="NCBI Taxonomy" id="1088"/>
    <lineage>
        <taxon>Bacteria</taxon>
        <taxon>Pseudomonadati</taxon>
        <taxon>Pseudomonadota</taxon>
        <taxon>Alphaproteobacteria</taxon>
        <taxon>Rhodospirillales</taxon>
        <taxon>Rhodovibrionaceae</taxon>
        <taxon>Rhodovibrio</taxon>
    </lineage>
</organism>
<evidence type="ECO:0000256" key="6">
    <source>
        <dbReference type="ARBA" id="ARBA00023053"/>
    </source>
</evidence>
<feature type="transmembrane region" description="Helical" evidence="12">
    <location>
        <begin position="39"/>
        <end position="59"/>
    </location>
</feature>
<dbReference type="NCBIfam" id="NF010802">
    <property type="entry name" value="PRK14206.1"/>
    <property type="match status" value="1"/>
</dbReference>
<comment type="activity regulation">
    <text evidence="12">Na(+) is not transported, but it plays an essential structural role and its presence is essential for fluoride channel function.</text>
</comment>
<evidence type="ECO:0000256" key="12">
    <source>
        <dbReference type="HAMAP-Rule" id="MF_00454"/>
    </source>
</evidence>
<protein>
    <recommendedName>
        <fullName evidence="12">Fluoride-specific ion channel FluC</fullName>
    </recommendedName>
</protein>
<comment type="catalytic activity">
    <reaction evidence="11">
        <text>fluoride(in) = fluoride(out)</text>
        <dbReference type="Rhea" id="RHEA:76159"/>
        <dbReference type="ChEBI" id="CHEBI:17051"/>
    </reaction>
    <physiologicalReaction direction="left-to-right" evidence="11">
        <dbReference type="Rhea" id="RHEA:76160"/>
    </physiologicalReaction>
</comment>
<feature type="transmembrane region" description="Helical" evidence="12">
    <location>
        <begin position="71"/>
        <end position="92"/>
    </location>
</feature>
<keyword evidence="9 12" id="KW-0407">Ion channel</keyword>
<name>A0ABS1DA61_9PROT</name>
<keyword evidence="14" id="KW-1185">Reference proteome</keyword>
<proteinExistence type="inferred from homology"/>
<dbReference type="HAMAP" id="MF_00454">
    <property type="entry name" value="FluC"/>
    <property type="match status" value="1"/>
</dbReference>
<evidence type="ECO:0000256" key="3">
    <source>
        <dbReference type="ARBA" id="ARBA00022519"/>
    </source>
</evidence>
<evidence type="ECO:0000256" key="2">
    <source>
        <dbReference type="ARBA" id="ARBA00022475"/>
    </source>
</evidence>
<keyword evidence="12" id="KW-0813">Transport</keyword>
<comment type="function">
    <text evidence="12">Fluoride-specific ion channel. Important for reducing fluoride concentration in the cell, thus reducing its toxicity.</text>
</comment>
<evidence type="ECO:0000256" key="8">
    <source>
        <dbReference type="ARBA" id="ARBA00023136"/>
    </source>
</evidence>
<evidence type="ECO:0000313" key="14">
    <source>
        <dbReference type="Proteomes" id="UP001296873"/>
    </source>
</evidence>
<dbReference type="RefSeq" id="WP_200339311.1">
    <property type="nucleotide sequence ID" value="NZ_NRRL01000005.1"/>
</dbReference>
<dbReference type="NCBIfam" id="TIGR00494">
    <property type="entry name" value="crcB"/>
    <property type="match status" value="1"/>
</dbReference>
<keyword evidence="4 12" id="KW-0812">Transmembrane</keyword>
<keyword evidence="3" id="KW-0997">Cell inner membrane</keyword>
<sequence>MSWSTALVVALGSALGGVARVWGTVLVGRLAGDGLPWGTLAVNVLGSLLIGLVASLSAPEGRWMAHPLTKQFFLLGLFGGFTTFSSFSLQTLNLLRDGEVVKAAAYIGASAALCVLAAWLGHLLALAAQR</sequence>
<keyword evidence="7 12" id="KW-0406">Ion transport</keyword>
<comment type="similarity">
    <text evidence="10 12">Belongs to the fluoride channel Fluc/FEX (TC 1.A.43) family.</text>
</comment>
<evidence type="ECO:0000256" key="9">
    <source>
        <dbReference type="ARBA" id="ARBA00023303"/>
    </source>
</evidence>
<feature type="binding site" evidence="12">
    <location>
        <position position="82"/>
    </location>
    <ligand>
        <name>Na(+)</name>
        <dbReference type="ChEBI" id="CHEBI:29101"/>
        <note>structural</note>
    </ligand>
</feature>
<keyword evidence="12" id="KW-0479">Metal-binding</keyword>
<evidence type="ECO:0000256" key="4">
    <source>
        <dbReference type="ARBA" id="ARBA00022692"/>
    </source>
</evidence>
<keyword evidence="2 12" id="KW-1003">Cell membrane</keyword>
<evidence type="ECO:0000256" key="1">
    <source>
        <dbReference type="ARBA" id="ARBA00004651"/>
    </source>
</evidence>
<evidence type="ECO:0000256" key="5">
    <source>
        <dbReference type="ARBA" id="ARBA00022989"/>
    </source>
</evidence>
<evidence type="ECO:0000256" key="7">
    <source>
        <dbReference type="ARBA" id="ARBA00023065"/>
    </source>
</evidence>
<feature type="transmembrane region" description="Helical" evidence="12">
    <location>
        <begin position="104"/>
        <end position="128"/>
    </location>
</feature>
<comment type="subcellular location">
    <subcellularLocation>
        <location evidence="1 12">Cell membrane</location>
        <topology evidence="1 12">Multi-pass membrane protein</topology>
    </subcellularLocation>
</comment>
<evidence type="ECO:0000256" key="10">
    <source>
        <dbReference type="ARBA" id="ARBA00035120"/>
    </source>
</evidence>
<keyword evidence="5 12" id="KW-1133">Transmembrane helix</keyword>
<keyword evidence="6 12" id="KW-0915">Sodium</keyword>
<dbReference type="PANTHER" id="PTHR28259:SF1">
    <property type="entry name" value="FLUORIDE EXPORT PROTEIN 1-RELATED"/>
    <property type="match status" value="1"/>
</dbReference>
<evidence type="ECO:0000256" key="11">
    <source>
        <dbReference type="ARBA" id="ARBA00035585"/>
    </source>
</evidence>
<dbReference type="Pfam" id="PF02537">
    <property type="entry name" value="CRCB"/>
    <property type="match status" value="1"/>
</dbReference>
<keyword evidence="8 12" id="KW-0472">Membrane</keyword>